<sequence>MNKYILRSAVILGMLGMASCSKKLLDLHPTSSIDLSSAFQKASDAKHWDDGFYASLRGNVYGQFIMAPDIQADQLNATVDYGNNYGFFQLWTALLAADQNIGPQWAGYYNALANINEALAGFQLIVPQNASDSATLKECTGDAYLMRAFYYLKLVLRWSKSYNSSTASTDLGVPLVLKYDLTALPARATVAQVYAQILSDIATARGLLSGITGTPGSSTFTQDAATALSARTRLYMQDWAGAKAAADSLIGSGNYPLVSDQATFINMWTKDLPNESILQLNASQPNEVPNAVNVYLNYNSATGANDPLYLPSQWVVDMFDNADIRKNAYFINTTATFQNGTYTVWQVSKFPGNPALFTGVYSNYEQSPKIFRIAEMYLISAEAAANEGQAAAAGVPLNELRAARGLPAITVATITADSLTNAIRDERFRELAFEGFRLDDLERWNLGFTRHDPQNINVLVPNYTTVSQPAGADKFVWGIPTNDMTINPNLVQNPGW</sequence>
<accession>A0A4V3GLT4</accession>
<dbReference type="Proteomes" id="UP000294498">
    <property type="component" value="Unassembled WGS sequence"/>
</dbReference>
<dbReference type="InterPro" id="IPR033985">
    <property type="entry name" value="SusD-like_N"/>
</dbReference>
<dbReference type="SUPFAM" id="SSF48452">
    <property type="entry name" value="TPR-like"/>
    <property type="match status" value="1"/>
</dbReference>
<dbReference type="AlphaFoldDB" id="A0A4V3GLT4"/>
<evidence type="ECO:0000256" key="4">
    <source>
        <dbReference type="ARBA" id="ARBA00023136"/>
    </source>
</evidence>
<evidence type="ECO:0000313" key="9">
    <source>
        <dbReference type="Proteomes" id="UP000294498"/>
    </source>
</evidence>
<comment type="caution">
    <text evidence="8">The sequence shown here is derived from an EMBL/GenBank/DDBJ whole genome shotgun (WGS) entry which is preliminary data.</text>
</comment>
<dbReference type="OrthoDB" id="1080118at2"/>
<evidence type="ECO:0000256" key="1">
    <source>
        <dbReference type="ARBA" id="ARBA00004442"/>
    </source>
</evidence>
<dbReference type="InterPro" id="IPR011990">
    <property type="entry name" value="TPR-like_helical_dom_sf"/>
</dbReference>
<dbReference type="GO" id="GO:0009279">
    <property type="term" value="C:cell outer membrane"/>
    <property type="evidence" value="ECO:0007669"/>
    <property type="project" value="UniProtKB-SubCell"/>
</dbReference>
<evidence type="ECO:0000313" key="8">
    <source>
        <dbReference type="EMBL" id="TDX00813.1"/>
    </source>
</evidence>
<name>A0A4V3GLT4_9BACT</name>
<dbReference type="EMBL" id="SODV01000001">
    <property type="protein sequence ID" value="TDX00813.1"/>
    <property type="molecule type" value="Genomic_DNA"/>
</dbReference>
<feature type="domain" description="RagB/SusD" evidence="6">
    <location>
        <begin position="338"/>
        <end position="496"/>
    </location>
</feature>
<comment type="similarity">
    <text evidence="2">Belongs to the SusD family.</text>
</comment>
<evidence type="ECO:0000256" key="3">
    <source>
        <dbReference type="ARBA" id="ARBA00022729"/>
    </source>
</evidence>
<keyword evidence="4" id="KW-0472">Membrane</keyword>
<evidence type="ECO:0000256" key="2">
    <source>
        <dbReference type="ARBA" id="ARBA00006275"/>
    </source>
</evidence>
<dbReference type="Pfam" id="PF07980">
    <property type="entry name" value="SusD_RagB"/>
    <property type="match status" value="1"/>
</dbReference>
<keyword evidence="5" id="KW-0998">Cell outer membrane</keyword>
<evidence type="ECO:0000256" key="5">
    <source>
        <dbReference type="ARBA" id="ARBA00023237"/>
    </source>
</evidence>
<organism evidence="8 9">
    <name type="scientific">Dinghuibacter silviterrae</name>
    <dbReference type="NCBI Taxonomy" id="1539049"/>
    <lineage>
        <taxon>Bacteria</taxon>
        <taxon>Pseudomonadati</taxon>
        <taxon>Bacteroidota</taxon>
        <taxon>Chitinophagia</taxon>
        <taxon>Chitinophagales</taxon>
        <taxon>Chitinophagaceae</taxon>
        <taxon>Dinghuibacter</taxon>
    </lineage>
</organism>
<dbReference type="PROSITE" id="PS51257">
    <property type="entry name" value="PROKAR_LIPOPROTEIN"/>
    <property type="match status" value="1"/>
</dbReference>
<gene>
    <name evidence="8" type="ORF">EDB95_1842</name>
</gene>
<protein>
    <submittedName>
        <fullName evidence="8">Putative outer membrane starch-binding protein</fullName>
    </submittedName>
</protein>
<keyword evidence="3" id="KW-0732">Signal</keyword>
<dbReference type="RefSeq" id="WP_133992822.1">
    <property type="nucleotide sequence ID" value="NZ_SODV01000001.1"/>
</dbReference>
<dbReference type="InterPro" id="IPR012944">
    <property type="entry name" value="SusD_RagB_dom"/>
</dbReference>
<reference evidence="8 9" key="1">
    <citation type="submission" date="2019-03" db="EMBL/GenBank/DDBJ databases">
        <title>Genomic Encyclopedia of Type Strains, Phase IV (KMG-IV): sequencing the most valuable type-strain genomes for metagenomic binning, comparative biology and taxonomic classification.</title>
        <authorList>
            <person name="Goeker M."/>
        </authorList>
    </citation>
    <scope>NUCLEOTIDE SEQUENCE [LARGE SCALE GENOMIC DNA]</scope>
    <source>
        <strain evidence="8 9">DSM 100059</strain>
    </source>
</reference>
<evidence type="ECO:0000259" key="6">
    <source>
        <dbReference type="Pfam" id="PF07980"/>
    </source>
</evidence>
<dbReference type="Pfam" id="PF14322">
    <property type="entry name" value="SusD-like_3"/>
    <property type="match status" value="1"/>
</dbReference>
<feature type="domain" description="SusD-like N-terminal" evidence="7">
    <location>
        <begin position="84"/>
        <end position="232"/>
    </location>
</feature>
<keyword evidence="9" id="KW-1185">Reference proteome</keyword>
<evidence type="ECO:0000259" key="7">
    <source>
        <dbReference type="Pfam" id="PF14322"/>
    </source>
</evidence>
<dbReference type="Gene3D" id="1.25.40.390">
    <property type="match status" value="1"/>
</dbReference>
<comment type="subcellular location">
    <subcellularLocation>
        <location evidence="1">Cell outer membrane</location>
    </subcellularLocation>
</comment>
<proteinExistence type="inferred from homology"/>